<dbReference type="AlphaFoldDB" id="A0A6G0VQY8"/>
<comment type="caution">
    <text evidence="2">The sequence shown here is derived from an EMBL/GenBank/DDBJ whole genome shotgun (WGS) entry which is preliminary data.</text>
</comment>
<evidence type="ECO:0000313" key="2">
    <source>
        <dbReference type="EMBL" id="KAF0705212.1"/>
    </source>
</evidence>
<keyword evidence="3" id="KW-1185">Reference proteome</keyword>
<organism evidence="2 3">
    <name type="scientific">Aphis craccivora</name>
    <name type="common">Cowpea aphid</name>
    <dbReference type="NCBI Taxonomy" id="307492"/>
    <lineage>
        <taxon>Eukaryota</taxon>
        <taxon>Metazoa</taxon>
        <taxon>Ecdysozoa</taxon>
        <taxon>Arthropoda</taxon>
        <taxon>Hexapoda</taxon>
        <taxon>Insecta</taxon>
        <taxon>Pterygota</taxon>
        <taxon>Neoptera</taxon>
        <taxon>Paraneoptera</taxon>
        <taxon>Hemiptera</taxon>
        <taxon>Sternorrhyncha</taxon>
        <taxon>Aphidomorpha</taxon>
        <taxon>Aphidoidea</taxon>
        <taxon>Aphididae</taxon>
        <taxon>Aphidini</taxon>
        <taxon>Aphis</taxon>
        <taxon>Aphis</taxon>
    </lineage>
</organism>
<dbReference type="OrthoDB" id="6618804at2759"/>
<dbReference type="Proteomes" id="UP000478052">
    <property type="component" value="Unassembled WGS sequence"/>
</dbReference>
<reference evidence="2 3" key="1">
    <citation type="submission" date="2019-08" db="EMBL/GenBank/DDBJ databases">
        <title>Whole genome of Aphis craccivora.</title>
        <authorList>
            <person name="Voronova N.V."/>
            <person name="Shulinski R.S."/>
            <person name="Bandarenka Y.V."/>
            <person name="Zhorov D.G."/>
            <person name="Warner D."/>
        </authorList>
    </citation>
    <scope>NUCLEOTIDE SEQUENCE [LARGE SCALE GENOMIC DNA]</scope>
    <source>
        <strain evidence="2">180601</strain>
        <tissue evidence="2">Whole Body</tissue>
    </source>
</reference>
<gene>
    <name evidence="2" type="ORF">FWK35_00038843</name>
</gene>
<feature type="compositionally biased region" description="Basic and acidic residues" evidence="1">
    <location>
        <begin position="116"/>
        <end position="126"/>
    </location>
</feature>
<evidence type="ECO:0000313" key="3">
    <source>
        <dbReference type="Proteomes" id="UP000478052"/>
    </source>
</evidence>
<proteinExistence type="predicted"/>
<dbReference type="EMBL" id="VUJU01013308">
    <property type="protein sequence ID" value="KAF0705212.1"/>
    <property type="molecule type" value="Genomic_DNA"/>
</dbReference>
<feature type="region of interest" description="Disordered" evidence="1">
    <location>
        <begin position="101"/>
        <end position="140"/>
    </location>
</feature>
<sequence>MLCTQNKHVFNYFIIEFIILTCGAWVTTVTDENRLATFEWKVLRRIFRPKRNALGDFELRTNREVEELYGETNIIGVLKSSRLGWAGHVWRSGGPIGLATGWKPDTRRPRGRPRQRWKDRITKDASRLGMNDGEEIAQDR</sequence>
<name>A0A6G0VQY8_APHCR</name>
<evidence type="ECO:0000256" key="1">
    <source>
        <dbReference type="SAM" id="MobiDB-lite"/>
    </source>
</evidence>
<accession>A0A6G0VQY8</accession>
<protein>
    <submittedName>
        <fullName evidence="2">Uncharacterized protein</fullName>
    </submittedName>
</protein>